<dbReference type="RefSeq" id="WP_320184935.1">
    <property type="nucleotide sequence ID" value="NZ_CP138332.1"/>
</dbReference>
<dbReference type="PANTHER" id="PTHR46844:SF1">
    <property type="entry name" value="SLR5058 PROTEIN"/>
    <property type="match status" value="1"/>
</dbReference>
<organism evidence="3 4">
    <name type="scientific">Sphingobacterium bambusae</name>
    <dbReference type="NCBI Taxonomy" id="662858"/>
    <lineage>
        <taxon>Bacteria</taxon>
        <taxon>Pseudomonadati</taxon>
        <taxon>Bacteroidota</taxon>
        <taxon>Sphingobacteriia</taxon>
        <taxon>Sphingobacteriales</taxon>
        <taxon>Sphingobacteriaceae</taxon>
        <taxon>Sphingobacterium</taxon>
    </lineage>
</organism>
<name>A0ABW6BGX5_9SPHI</name>
<comment type="caution">
    <text evidence="3">The sequence shown here is derived from an EMBL/GenBank/DDBJ whole genome shotgun (WGS) entry which is preliminary data.</text>
</comment>
<dbReference type="Pfam" id="PF05729">
    <property type="entry name" value="NACHT"/>
    <property type="match status" value="1"/>
</dbReference>
<protein>
    <submittedName>
        <fullName evidence="3">NACHT domain-containing protein</fullName>
    </submittedName>
</protein>
<gene>
    <name evidence="3" type="ORF">ACFS7Y_15475</name>
</gene>
<evidence type="ECO:0000313" key="4">
    <source>
        <dbReference type="Proteomes" id="UP001597525"/>
    </source>
</evidence>
<dbReference type="SUPFAM" id="SSF52540">
    <property type="entry name" value="P-loop containing nucleoside triphosphate hydrolases"/>
    <property type="match status" value="1"/>
</dbReference>
<dbReference type="InterPro" id="IPR007111">
    <property type="entry name" value="NACHT_NTPase"/>
</dbReference>
<keyword evidence="4" id="KW-1185">Reference proteome</keyword>
<sequence>MFLTILFGIPNFLKSFRIDFTSVALTVIAIPLLMVLRKVVIKYVKDWGEYAIDGMMYFISRHIKQSVASSLSLKRYCKLQLGNEAVKYLNVPSTRDLNIDIDKIFVNLTISYNDENESEFTHNDFLTVGNRIKVMGDPGAGKSSLIKRVFRNNCKNALKKPSKSKLPILLELKNVIPPSKIKNYQTWLYDYIKAEISKNKVYKIEDCFENYAQNKGLLILLDGLDEVSSTMYTKLADCINGLSSHLRDLSEHNSIILTMRTQFYQQIKWDYSANFPHSCFLKPFSPSDIYDFLTKWNFEKDRDRNISRVYSDLTDKPTLRDMCSNPLILSMYVAEDQITKGSVSPESRTQFYKKITEELIIKRRLKQKSNIPGAYSSLKEQRERILGKIAYDHLINIEQSSNSLKFKNAIKTIKDILACDNLKAELVFDEIARETGLITEERYRESFRFIHLTFCEFLAAFEISQGMTEGWNQLLKLHKKFYQTAEGKSRLIEVIPFAAGLFPRIQREQILYDISKLEDETLMSRCFLETKLYNHKSWSTFITSSKKNLLAGHEGRFGEKWLQDLHLFNVVVRDANLSAESLNLTEAINLNEFYKTLLENEKISLNQILGAYANQDAAAVFRLAEMSNIDLKNDFPTIIINNAHQLPFLALVKEKLVSSNLDEAIEWSTILAEAALEKKLVSLVLNEIPIDTELEKKFSEFDLNLWYQEGLVKKSFLSQCLSLALKSNQKNIYFKHLSLLSQLKTPSEVKFKILTGKYFLLCLVILILTSSVIILPVLAKSDEKSRLVTLFLLMIFYSGSIYILNYRIYLRSLYDLAMNLENTQDRPTWVKKIDFLFPTAALFKILLKSEYSILNKLQLLRGNNSEKKH</sequence>
<feature type="domain" description="NACHT" evidence="2">
    <location>
        <begin position="132"/>
        <end position="296"/>
    </location>
</feature>
<proteinExistence type="predicted"/>
<dbReference type="InterPro" id="IPR027417">
    <property type="entry name" value="P-loop_NTPase"/>
</dbReference>
<dbReference type="EMBL" id="JBHUPB010000010">
    <property type="protein sequence ID" value="MFD2968798.1"/>
    <property type="molecule type" value="Genomic_DNA"/>
</dbReference>
<dbReference type="Proteomes" id="UP001597525">
    <property type="component" value="Unassembled WGS sequence"/>
</dbReference>
<evidence type="ECO:0000313" key="3">
    <source>
        <dbReference type="EMBL" id="MFD2968798.1"/>
    </source>
</evidence>
<feature type="transmembrane region" description="Helical" evidence="1">
    <location>
        <begin position="758"/>
        <end position="779"/>
    </location>
</feature>
<feature type="transmembrane region" description="Helical" evidence="1">
    <location>
        <begin position="785"/>
        <end position="804"/>
    </location>
</feature>
<accession>A0ABW6BGX5</accession>
<keyword evidence="1" id="KW-0472">Membrane</keyword>
<dbReference type="PANTHER" id="PTHR46844">
    <property type="entry name" value="SLR5058 PROTEIN"/>
    <property type="match status" value="1"/>
</dbReference>
<evidence type="ECO:0000259" key="2">
    <source>
        <dbReference type="Pfam" id="PF05729"/>
    </source>
</evidence>
<reference evidence="4" key="1">
    <citation type="journal article" date="2019" name="Int. J. Syst. Evol. Microbiol.">
        <title>The Global Catalogue of Microorganisms (GCM) 10K type strain sequencing project: providing services to taxonomists for standard genome sequencing and annotation.</title>
        <authorList>
            <consortium name="The Broad Institute Genomics Platform"/>
            <consortium name="The Broad Institute Genome Sequencing Center for Infectious Disease"/>
            <person name="Wu L."/>
            <person name="Ma J."/>
        </authorList>
    </citation>
    <scope>NUCLEOTIDE SEQUENCE [LARGE SCALE GENOMIC DNA]</scope>
    <source>
        <strain evidence="4">KCTC 22814</strain>
    </source>
</reference>
<keyword evidence="1" id="KW-0812">Transmembrane</keyword>
<evidence type="ECO:0000256" key="1">
    <source>
        <dbReference type="SAM" id="Phobius"/>
    </source>
</evidence>
<dbReference type="Gene3D" id="3.40.50.300">
    <property type="entry name" value="P-loop containing nucleotide triphosphate hydrolases"/>
    <property type="match status" value="1"/>
</dbReference>
<keyword evidence="1" id="KW-1133">Transmembrane helix</keyword>